<dbReference type="GO" id="GO:0009190">
    <property type="term" value="P:cyclic nucleotide biosynthetic process"/>
    <property type="evidence" value="ECO:0007669"/>
    <property type="project" value="InterPro"/>
</dbReference>
<dbReference type="InterPro" id="IPR001054">
    <property type="entry name" value="A/G_cyclase"/>
</dbReference>
<reference evidence="5" key="2">
    <citation type="submission" date="2025-08" db="UniProtKB">
        <authorList>
            <consortium name="Ensembl"/>
        </authorList>
    </citation>
    <scope>IDENTIFICATION</scope>
</reference>
<keyword evidence="2" id="KW-0067">ATP-binding</keyword>
<keyword evidence="3" id="KW-0456">Lyase</keyword>
<sequence>MLKVIERVQRSHKIGRIAAHVPDMVVYSSLDRETPYAERFNGVLLFADISGFTALTEKFSLSSKKDYGADELTHTLNSYIGDIVSQILEDGGDILNYAGDAILALWAVERSQLSEVITLVIRCGLNIQDKCGIRETEVGCQLRVKIGISAGKLSKVIVGDKTSQYYIVIGRAVDEVRLAESLAVAGTIILSPNAWELCARQNLAIDHIENEGAVKVRYIKQEPQFSVENYLQELGKNVEHENLQRRCLRKASTLKPHDERENFMRKYVIKTVLQKIDDNHPLEYLSEMRPATIVFVNLQFEDAICDMKLISQCVAIHKAAISIDQQMQFHHGRINKVFMFDKGCTFLCLFGLPGDKRVDECAHALQAAYSIHQACLQEIKSLKTISVGVTAGPVFCGVMGHPLRHEYTVIGRKVNLAARLMMYYPGLVSCDHETHVFSSLPSFYFTELPRKVLKGVCHPGPIYQFMGNRQQMLVGKAPMSFQRREDCPLLGRQKELEVYFQGLKDFLEARSSVAKTYNKVIIFEGATGYGKSHLLAEIVHRASKEKVRVMSLELTKPDIKQSNYTLQTVLALLLAIQTCQGYAERERVILSKIHDPELRENVCFLNDILKVKFPLSLTVSTMDSQTKSKEMRKYFLQLFCKLAEKEPCVYVIDQAHFVDQASWSFLLEVCQQASLLMFMALLPQASPDGLFPDMERIIRLPHTIYLKLPVLEPPVIAQLACQMLCVVHIPDEVKLFLVERSHGVPYYCEELLKSLYLRRMIVIEAIEEKEECEDMKILFPEDHSRSSQVWQDKECSVVKARKILALDRSPSKKLFVCLVRKSAKLAEVPIPLPLKGMALAHLDQLQPPEQLLVKCAAIIGHTFTTQMLLDIVPEMTQQKLNLSLVSLFKSGTFECASRHKNLSLPMSKGAECCSILSCYCAGNEHTSIKPASVAGVWKCQVVCFCTSLVKETAYELWLKEQKKEIHSKCAKYLQQQAYRCHQCARDEFICGHKAAVGGIITDSNNDLTQESCERMLFYFRLPETMQRNDEQDFLARIDLMVAEWYASIDCRGSCRCAELVECVLIPLIRQWMGVGDVSKAFYCLLEAAVACVYLSNYLRALSFLNEAKIILKNLKAGKPAFETADPIVKVKICEFEKACVFRLTGEIQFNTGQILEAEKNFVKALRLLKKRFPRNLAALTMKYIYEKMKTLHYRHRDTTDIKILEQAFLQEHVCCLSYLWQISCMRRLPKRASLALTMETNSATCSAEKFKVLFSIIDCFQYSQMVGDEVKCSCYERLLYRRLAQQPYCDREFELIFCFTRSVAIVKLCAGNLEQSVQYTVQAQQVIKVLNRPDLDMYKECVELIQNLERPGTISVAKGWFYAACFDFLLYAGFAVMPFEECLAFVKECQSDPTLVADRSLMINLYSALALWYARLADWEKVAHFYRKAYGIYFGMPASIHSISGVVKFLECSVLLLKKALSEQNKHTKAIYNKTVKVSHTRYATIHIFLPRVLHLKAFIFLLVGNEMLAEDILKQALLLGEKQGNLLDQSWIKQSQDTWSGACTQRSVDWLTATLSMPSWEEAVKLHPKDLLQYRFTLTDLSLEVCHDTLRTPAV</sequence>
<dbReference type="CDD" id="cd07302">
    <property type="entry name" value="CHD"/>
    <property type="match status" value="2"/>
</dbReference>
<dbReference type="FunFam" id="3.30.70.1230:FF:000021">
    <property type="entry name" value="Adenylate cyclase type 10"/>
    <property type="match status" value="1"/>
</dbReference>
<dbReference type="Gene3D" id="3.40.50.300">
    <property type="entry name" value="P-loop containing nucleotide triphosphate hydrolases"/>
    <property type="match status" value="1"/>
</dbReference>
<dbReference type="Ensembl" id="ENSPNAT00000014648.2">
    <property type="protein sequence ID" value="ENSPNAP00000008560.2"/>
    <property type="gene ID" value="ENSPNAG00000014397.2"/>
</dbReference>
<reference evidence="5" key="3">
    <citation type="submission" date="2025-09" db="UniProtKB">
        <authorList>
            <consortium name="Ensembl"/>
        </authorList>
    </citation>
    <scope>IDENTIFICATION</scope>
</reference>
<feature type="domain" description="Guanylate cyclase" evidence="4">
    <location>
        <begin position="343"/>
        <end position="421"/>
    </location>
</feature>
<keyword evidence="1" id="KW-0547">Nucleotide-binding</keyword>
<evidence type="ECO:0000256" key="1">
    <source>
        <dbReference type="ARBA" id="ARBA00022741"/>
    </source>
</evidence>
<protein>
    <recommendedName>
        <fullName evidence="4">Guanylate cyclase domain-containing protein</fullName>
    </recommendedName>
</protein>
<dbReference type="Pfam" id="PF00211">
    <property type="entry name" value="Guanylate_cyc"/>
    <property type="match status" value="2"/>
</dbReference>
<gene>
    <name evidence="5" type="primary">ADCY10</name>
</gene>
<dbReference type="GO" id="GO:0004016">
    <property type="term" value="F:adenylate cyclase activity"/>
    <property type="evidence" value="ECO:0007669"/>
    <property type="project" value="TreeGrafter"/>
</dbReference>
<dbReference type="GeneTree" id="ENSGT00940000165310"/>
<dbReference type="SUPFAM" id="SSF55073">
    <property type="entry name" value="Nucleotide cyclase"/>
    <property type="match status" value="2"/>
</dbReference>
<dbReference type="SUPFAM" id="SSF52540">
    <property type="entry name" value="P-loop containing nucleoside triphosphate hydrolases"/>
    <property type="match status" value="1"/>
</dbReference>
<dbReference type="GO" id="GO:0035556">
    <property type="term" value="P:intracellular signal transduction"/>
    <property type="evidence" value="ECO:0007669"/>
    <property type="project" value="InterPro"/>
</dbReference>
<dbReference type="PANTHER" id="PTHR16305:SF28">
    <property type="entry name" value="GUANYLATE CYCLASE DOMAIN-CONTAINING PROTEIN"/>
    <property type="match status" value="1"/>
</dbReference>
<dbReference type="InterPro" id="IPR029787">
    <property type="entry name" value="Nucleotide_cyclase"/>
</dbReference>
<dbReference type="GO" id="GO:0005524">
    <property type="term" value="F:ATP binding"/>
    <property type="evidence" value="ECO:0007669"/>
    <property type="project" value="UniProtKB-KW"/>
</dbReference>
<dbReference type="GO" id="GO:0005737">
    <property type="term" value="C:cytoplasm"/>
    <property type="evidence" value="ECO:0007669"/>
    <property type="project" value="TreeGrafter"/>
</dbReference>
<dbReference type="InterPro" id="IPR027417">
    <property type="entry name" value="P-loop_NTPase"/>
</dbReference>
<evidence type="ECO:0000256" key="2">
    <source>
        <dbReference type="ARBA" id="ARBA00022840"/>
    </source>
</evidence>
<evidence type="ECO:0000313" key="5">
    <source>
        <dbReference type="Ensembl" id="ENSPNAP00000008560.2"/>
    </source>
</evidence>
<evidence type="ECO:0000259" key="4">
    <source>
        <dbReference type="PROSITE" id="PS50125"/>
    </source>
</evidence>
<dbReference type="AlphaFoldDB" id="A0A3B4CBB1"/>
<dbReference type="FunFam" id="3.30.70.1230:FF:000017">
    <property type="entry name" value="Adenylate cyclase type 10"/>
    <property type="match status" value="1"/>
</dbReference>
<dbReference type="STRING" id="42514.ENSPNAP00000008560"/>
<dbReference type="SMART" id="SM00044">
    <property type="entry name" value="CYCc"/>
    <property type="match status" value="1"/>
</dbReference>
<name>A0A3B4CBB1_PYGNA</name>
<organism evidence="5 6">
    <name type="scientific">Pygocentrus nattereri</name>
    <name type="common">Red-bellied piranha</name>
    <dbReference type="NCBI Taxonomy" id="42514"/>
    <lineage>
        <taxon>Eukaryota</taxon>
        <taxon>Metazoa</taxon>
        <taxon>Chordata</taxon>
        <taxon>Craniata</taxon>
        <taxon>Vertebrata</taxon>
        <taxon>Euteleostomi</taxon>
        <taxon>Actinopterygii</taxon>
        <taxon>Neopterygii</taxon>
        <taxon>Teleostei</taxon>
        <taxon>Ostariophysi</taxon>
        <taxon>Characiformes</taxon>
        <taxon>Characoidei</taxon>
        <taxon>Pygocentrus</taxon>
    </lineage>
</organism>
<evidence type="ECO:0000313" key="6">
    <source>
        <dbReference type="Proteomes" id="UP001501920"/>
    </source>
</evidence>
<dbReference type="Gene3D" id="3.30.70.1230">
    <property type="entry name" value="Nucleotide cyclase"/>
    <property type="match status" value="2"/>
</dbReference>
<dbReference type="Proteomes" id="UP001501920">
    <property type="component" value="Chromosome 15"/>
</dbReference>
<accession>A0A3B4CBB1</accession>
<reference evidence="5 6" key="1">
    <citation type="submission" date="2020-10" db="EMBL/GenBank/DDBJ databases">
        <title>Pygocentrus nattereri (red-bellied piranha) genome, fPygNat1, primary haplotype.</title>
        <authorList>
            <person name="Myers G."/>
            <person name="Meyer A."/>
            <person name="Karagic N."/>
            <person name="Pippel M."/>
            <person name="Winkler S."/>
            <person name="Tracey A."/>
            <person name="Wood J."/>
            <person name="Formenti G."/>
            <person name="Howe K."/>
            <person name="Fedrigo O."/>
            <person name="Jarvis E.D."/>
        </authorList>
    </citation>
    <scope>NUCLEOTIDE SEQUENCE [LARGE SCALE GENOMIC DNA]</scope>
</reference>
<evidence type="ECO:0000256" key="3">
    <source>
        <dbReference type="ARBA" id="ARBA00023239"/>
    </source>
</evidence>
<dbReference type="PROSITE" id="PS50125">
    <property type="entry name" value="GUANYLATE_CYCLASE_2"/>
    <property type="match status" value="2"/>
</dbReference>
<dbReference type="PANTHER" id="PTHR16305">
    <property type="entry name" value="TESTICULAR SOLUBLE ADENYLYL CYCLASE"/>
    <property type="match status" value="1"/>
</dbReference>
<keyword evidence="6" id="KW-1185">Reference proteome</keyword>
<proteinExistence type="predicted"/>
<feature type="domain" description="Guanylate cyclase" evidence="4">
    <location>
        <begin position="43"/>
        <end position="180"/>
    </location>
</feature>